<comment type="caution">
    <text evidence="3">The sequence shown here is derived from an EMBL/GenBank/DDBJ whole genome shotgun (WGS) entry which is preliminary data.</text>
</comment>
<evidence type="ECO:0000256" key="1">
    <source>
        <dbReference type="SAM" id="MobiDB-lite"/>
    </source>
</evidence>
<protein>
    <submittedName>
        <fullName evidence="3">YXWGXW repeat-containing protein</fullName>
    </submittedName>
</protein>
<feature type="compositionally biased region" description="Basic and acidic residues" evidence="1">
    <location>
        <begin position="369"/>
        <end position="386"/>
    </location>
</feature>
<evidence type="ECO:0000256" key="2">
    <source>
        <dbReference type="SAM" id="SignalP"/>
    </source>
</evidence>
<feature type="compositionally biased region" description="Low complexity" evidence="1">
    <location>
        <begin position="252"/>
        <end position="264"/>
    </location>
</feature>
<organism evidence="3 4">
    <name type="scientific">Dyella mobilis</name>
    <dbReference type="NCBI Taxonomy" id="1849582"/>
    <lineage>
        <taxon>Bacteria</taxon>
        <taxon>Pseudomonadati</taxon>
        <taxon>Pseudomonadota</taxon>
        <taxon>Gammaproteobacteria</taxon>
        <taxon>Lysobacterales</taxon>
        <taxon>Rhodanobacteraceae</taxon>
        <taxon>Dyella</taxon>
    </lineage>
</organism>
<evidence type="ECO:0000313" key="3">
    <source>
        <dbReference type="EMBL" id="MBM7130601.1"/>
    </source>
</evidence>
<keyword evidence="2" id="KW-0732">Signal</keyword>
<feature type="compositionally biased region" description="Basic and acidic residues" evidence="1">
    <location>
        <begin position="313"/>
        <end position="326"/>
    </location>
</feature>
<feature type="signal peptide" evidence="2">
    <location>
        <begin position="1"/>
        <end position="39"/>
    </location>
</feature>
<sequence>MKRHAHTRNTLTRCCALALGVAGVFGGATLALWPTPSQADAIGIGISITLAPPPLPVYVQPPMPDVGYIWTPGYWAWGDGGYYWVPGTWVMAPFVGALWTPGYWGWSDGVYLFHEGYWGTHVGFYGGINYGYGYSGEGYAGGRWGPGGFYYNRSVNSFGGVHVTNVYNQTVVNNVTINHVSYNGGNGGVVARPTPEEAAFAHQQHTPPVAAQQQHVAMAAQNQSLRASVNHGNPSIAATSKPAAFSGPGVMAARGAGRPVPAAAEQHPANLPNRPQPENRALPSAGYAPHPNAAPRPGSENERPMQYAPQPRAEPRPEPARPEPREQPMQPMRAPPAQQPYRSAAPQMEHPAAPPPRAAPAHAAPPAHPAERGQPPKRDDHRDNGG</sequence>
<feature type="region of interest" description="Disordered" evidence="1">
    <location>
        <begin position="248"/>
        <end position="386"/>
    </location>
</feature>
<dbReference type="RefSeq" id="WP_204632168.1">
    <property type="nucleotide sequence ID" value="NZ_BSOC01000002.1"/>
</dbReference>
<accession>A0ABS2KHH6</accession>
<dbReference type="Pfam" id="PF12779">
    <property type="entry name" value="WXXGXW"/>
    <property type="match status" value="2"/>
</dbReference>
<name>A0ABS2KHH6_9GAMM</name>
<feature type="chain" id="PRO_5047447168" evidence="2">
    <location>
        <begin position="40"/>
        <end position="386"/>
    </location>
</feature>
<dbReference type="EMBL" id="JADIKF010000039">
    <property type="protein sequence ID" value="MBM7130601.1"/>
    <property type="molecule type" value="Genomic_DNA"/>
</dbReference>
<gene>
    <name evidence="3" type="ORF">ISS99_13770</name>
</gene>
<proteinExistence type="predicted"/>
<dbReference type="Proteomes" id="UP001430193">
    <property type="component" value="Unassembled WGS sequence"/>
</dbReference>
<keyword evidence="4" id="KW-1185">Reference proteome</keyword>
<evidence type="ECO:0000313" key="4">
    <source>
        <dbReference type="Proteomes" id="UP001430193"/>
    </source>
</evidence>
<reference evidence="3" key="1">
    <citation type="submission" date="2020-10" db="EMBL/GenBank/DDBJ databases">
        <title>Phylogeny of dyella-like bacteria.</title>
        <authorList>
            <person name="Fu J."/>
        </authorList>
    </citation>
    <scope>NUCLEOTIDE SEQUENCE</scope>
    <source>
        <strain evidence="3">DHON07</strain>
    </source>
</reference>
<dbReference type="InterPro" id="IPR024447">
    <property type="entry name" value="YXWGXW_rpt"/>
</dbReference>